<keyword evidence="7 9" id="KW-0503">Monooxygenase</keyword>
<evidence type="ECO:0000313" key="11">
    <source>
        <dbReference type="Proteomes" id="UP001150942"/>
    </source>
</evidence>
<dbReference type="GO" id="GO:0016705">
    <property type="term" value="F:oxidoreductase activity, acting on paired donors, with incorporation or reduction of molecular oxygen"/>
    <property type="evidence" value="ECO:0007669"/>
    <property type="project" value="InterPro"/>
</dbReference>
<dbReference type="GO" id="GO:0043386">
    <property type="term" value="P:mycotoxin biosynthetic process"/>
    <property type="evidence" value="ECO:0007669"/>
    <property type="project" value="UniProtKB-ARBA"/>
</dbReference>
<evidence type="ECO:0000256" key="5">
    <source>
        <dbReference type="ARBA" id="ARBA00023002"/>
    </source>
</evidence>
<evidence type="ECO:0000256" key="4">
    <source>
        <dbReference type="ARBA" id="ARBA00022723"/>
    </source>
</evidence>
<sequence length="500" mass="57057">MAGLLALGICGLVIYITIKSIYRLYFHPLSKIPGPKLAAITSGYEFYFNVIKGGVFIWEMERLQERYGPIIRITPLEVHIKDSSYYDEIYASSKRRREKAAELVARFDLKGSTFASISLEDHRKRRSHVEKHFSKQAVSNIEHLVYENIDKLNNHFKRAFEFHKVISLDAGFAGLTSDVIHKYVYSFNSENLDHDDFNASVRDGINGLFKFSHVLSFFPVLQTIKNSLPLWSLEKLDPFLYALVSQKLDLFRRTEEFLQNKSSNSETPVMEVKCGPSIPEDMRGAVRLSNEGFSMIIGGTETTARSLVIAVFHILDNESIKTKLREELRTVMPTPESRPTWRQLEQLPYLSAVVWETLRVSTGIASRSPRIAPTEALVYKNHIIPAGTLVSETHYFILTDPQIFPDPHIFDPDRWLRAAAKGEHLDKYMVNFSKGSRICVGVNFAYAELFLVLAGFVCRFDMELFETSAKDIAFARDFGTPYPDKGNSRVRVMVAKVIEE</sequence>
<comment type="similarity">
    <text evidence="2 9">Belongs to the cytochrome P450 family.</text>
</comment>
<dbReference type="InterPro" id="IPR017972">
    <property type="entry name" value="Cyt_P450_CS"/>
</dbReference>
<dbReference type="AlphaFoldDB" id="A0A9W9MCD0"/>
<keyword evidence="11" id="KW-1185">Reference proteome</keyword>
<dbReference type="Gene3D" id="1.10.630.10">
    <property type="entry name" value="Cytochrome P450"/>
    <property type="match status" value="1"/>
</dbReference>
<dbReference type="PRINTS" id="PR00385">
    <property type="entry name" value="P450"/>
</dbReference>
<dbReference type="CDD" id="cd11062">
    <property type="entry name" value="CYP58-like"/>
    <property type="match status" value="1"/>
</dbReference>
<dbReference type="OrthoDB" id="3945418at2759"/>
<comment type="caution">
    <text evidence="10">The sequence shown here is derived from an EMBL/GenBank/DDBJ whole genome shotgun (WGS) entry which is preliminary data.</text>
</comment>
<evidence type="ECO:0000256" key="6">
    <source>
        <dbReference type="ARBA" id="ARBA00023004"/>
    </source>
</evidence>
<dbReference type="PROSITE" id="PS00086">
    <property type="entry name" value="CYTOCHROME_P450"/>
    <property type="match status" value="1"/>
</dbReference>
<dbReference type="PANTHER" id="PTHR24305:SF157">
    <property type="entry name" value="N-ACETYLTRYPTOPHAN 6-HYDROXYLASE IVOC-RELATED"/>
    <property type="match status" value="1"/>
</dbReference>
<evidence type="ECO:0000256" key="3">
    <source>
        <dbReference type="ARBA" id="ARBA00022617"/>
    </source>
</evidence>
<proteinExistence type="inferred from homology"/>
<comment type="cofactor">
    <cofactor evidence="1 8">
        <name>heme</name>
        <dbReference type="ChEBI" id="CHEBI:30413"/>
    </cofactor>
</comment>
<dbReference type="InterPro" id="IPR036396">
    <property type="entry name" value="Cyt_P450_sf"/>
</dbReference>
<dbReference type="EMBL" id="JAPQKQ010000005">
    <property type="protein sequence ID" value="KAJ5197260.1"/>
    <property type="molecule type" value="Genomic_DNA"/>
</dbReference>
<evidence type="ECO:0000256" key="2">
    <source>
        <dbReference type="ARBA" id="ARBA00010617"/>
    </source>
</evidence>
<keyword evidence="6 8" id="KW-0408">Iron</keyword>
<dbReference type="Proteomes" id="UP001150942">
    <property type="component" value="Unassembled WGS sequence"/>
</dbReference>
<dbReference type="PRINTS" id="PR00463">
    <property type="entry name" value="EP450I"/>
</dbReference>
<feature type="binding site" description="axial binding residue" evidence="8">
    <location>
        <position position="439"/>
    </location>
    <ligand>
        <name>heme</name>
        <dbReference type="ChEBI" id="CHEBI:30413"/>
    </ligand>
    <ligandPart>
        <name>Fe</name>
        <dbReference type="ChEBI" id="CHEBI:18248"/>
    </ligandPart>
</feature>
<evidence type="ECO:0000256" key="7">
    <source>
        <dbReference type="ARBA" id="ARBA00023033"/>
    </source>
</evidence>
<dbReference type="InterPro" id="IPR001128">
    <property type="entry name" value="Cyt_P450"/>
</dbReference>
<evidence type="ECO:0000256" key="1">
    <source>
        <dbReference type="ARBA" id="ARBA00001971"/>
    </source>
</evidence>
<dbReference type="InterPro" id="IPR002401">
    <property type="entry name" value="Cyt_P450_E_grp-I"/>
</dbReference>
<organism evidence="10 11">
    <name type="scientific">Penicillium cf. viridicatum</name>
    <dbReference type="NCBI Taxonomy" id="2972119"/>
    <lineage>
        <taxon>Eukaryota</taxon>
        <taxon>Fungi</taxon>
        <taxon>Dikarya</taxon>
        <taxon>Ascomycota</taxon>
        <taxon>Pezizomycotina</taxon>
        <taxon>Eurotiomycetes</taxon>
        <taxon>Eurotiomycetidae</taxon>
        <taxon>Eurotiales</taxon>
        <taxon>Aspergillaceae</taxon>
        <taxon>Penicillium</taxon>
    </lineage>
</organism>
<reference evidence="10" key="1">
    <citation type="submission" date="2022-11" db="EMBL/GenBank/DDBJ databases">
        <authorList>
            <person name="Petersen C."/>
        </authorList>
    </citation>
    <scope>NUCLEOTIDE SEQUENCE</scope>
    <source>
        <strain evidence="10">IBT 20477</strain>
    </source>
</reference>
<evidence type="ECO:0000313" key="10">
    <source>
        <dbReference type="EMBL" id="KAJ5197260.1"/>
    </source>
</evidence>
<dbReference type="SUPFAM" id="SSF48264">
    <property type="entry name" value="Cytochrome P450"/>
    <property type="match status" value="1"/>
</dbReference>
<protein>
    <recommendedName>
        <fullName evidence="12">Cytochrome P450</fullName>
    </recommendedName>
</protein>
<dbReference type="Pfam" id="PF00067">
    <property type="entry name" value="p450"/>
    <property type="match status" value="1"/>
</dbReference>
<evidence type="ECO:0000256" key="8">
    <source>
        <dbReference type="PIRSR" id="PIRSR602401-1"/>
    </source>
</evidence>
<name>A0A9W9MCD0_9EURO</name>
<evidence type="ECO:0008006" key="12">
    <source>
        <dbReference type="Google" id="ProtNLM"/>
    </source>
</evidence>
<dbReference type="GO" id="GO:0020037">
    <property type="term" value="F:heme binding"/>
    <property type="evidence" value="ECO:0007669"/>
    <property type="project" value="InterPro"/>
</dbReference>
<dbReference type="InterPro" id="IPR050121">
    <property type="entry name" value="Cytochrome_P450_monoxygenase"/>
</dbReference>
<reference evidence="10" key="2">
    <citation type="journal article" date="2023" name="IMA Fungus">
        <title>Comparative genomic study of the Penicillium genus elucidates a diverse pangenome and 15 lateral gene transfer events.</title>
        <authorList>
            <person name="Petersen C."/>
            <person name="Sorensen T."/>
            <person name="Nielsen M.R."/>
            <person name="Sondergaard T.E."/>
            <person name="Sorensen J.L."/>
            <person name="Fitzpatrick D.A."/>
            <person name="Frisvad J.C."/>
            <person name="Nielsen K.L."/>
        </authorList>
    </citation>
    <scope>NUCLEOTIDE SEQUENCE</scope>
    <source>
        <strain evidence="10">IBT 20477</strain>
    </source>
</reference>
<dbReference type="PANTHER" id="PTHR24305">
    <property type="entry name" value="CYTOCHROME P450"/>
    <property type="match status" value="1"/>
</dbReference>
<keyword evidence="5 9" id="KW-0560">Oxidoreductase</keyword>
<dbReference type="GO" id="GO:0004497">
    <property type="term" value="F:monooxygenase activity"/>
    <property type="evidence" value="ECO:0007669"/>
    <property type="project" value="UniProtKB-KW"/>
</dbReference>
<keyword evidence="4 8" id="KW-0479">Metal-binding</keyword>
<keyword evidence="3 8" id="KW-0349">Heme</keyword>
<accession>A0A9W9MCD0</accession>
<dbReference type="GO" id="GO:0005506">
    <property type="term" value="F:iron ion binding"/>
    <property type="evidence" value="ECO:0007669"/>
    <property type="project" value="InterPro"/>
</dbReference>
<evidence type="ECO:0000256" key="9">
    <source>
        <dbReference type="RuleBase" id="RU000461"/>
    </source>
</evidence>
<gene>
    <name evidence="10" type="ORF">N7449_007739</name>
</gene>